<evidence type="ECO:0000256" key="3">
    <source>
        <dbReference type="ARBA" id="ARBA00023204"/>
    </source>
</evidence>
<protein>
    <recommendedName>
        <fullName evidence="5">PD-(D/E)XK endonuclease-like domain-containing protein</fullName>
    </recommendedName>
</protein>
<keyword evidence="7" id="KW-1185">Reference proteome</keyword>
<dbReference type="GO" id="GO:0004386">
    <property type="term" value="F:helicase activity"/>
    <property type="evidence" value="ECO:0007669"/>
    <property type="project" value="UniProtKB-KW"/>
</dbReference>
<dbReference type="GO" id="GO:0006281">
    <property type="term" value="P:DNA repair"/>
    <property type="evidence" value="ECO:0007669"/>
    <property type="project" value="UniProtKB-KW"/>
</dbReference>
<dbReference type="InterPro" id="IPR038726">
    <property type="entry name" value="PDDEXK_AddAB-type"/>
</dbReference>
<feature type="compositionally biased region" description="Basic and acidic residues" evidence="4">
    <location>
        <begin position="527"/>
        <end position="545"/>
    </location>
</feature>
<evidence type="ECO:0000256" key="4">
    <source>
        <dbReference type="SAM" id="MobiDB-lite"/>
    </source>
</evidence>
<sequence length="1080" mass="121270">MLRPTIYNALQKLLRAQQDVVIFVPSFTMQTKVEGLIATYQQLALGIRITSPRAWVEERWSVWGSKAYLAVPASLRMYAIRCLLTGQIPYEHNQDFELSANNGLVSLLAKLFERAFAQVVSCDAKNPAYTPAQQEIITLVHAYQAYIHEQGYIEQTEMLEYLSVSFKQHHVHLPHIFMVGFDTHTRFEQELIALLSSCTQIESFTTDEFFDDVSVCEELAQVSQHIFSNDEQSVASTGALDLLLPTGPLARSPLIAARVEQLAQTCKTVAISAPDAFYLWKDLAPRLCKQGIGVKAELSFLVLETQTGRAVFQFLRSVTTLMQAAKTWPAPTKEEEGTYLTIPLDSMSWWPPEDLIDFLMSDCAHMSMSSVYRLDRLMRSNRLLTPSDVLNLLQNPHMVSQSVVSATHELLKGHVAAALGKLAQPYLQEFDSHTTDDFYIDAMGNTCTIFQREPHPFEQSLAYSVLMHLNARVKELKEFYISNTADSCIEDFLPNFIEDLYLIARSMTCSVYPYMRPSVKKVSSNHSHSDEKASCDSSRTDEKATCDGSSTSEPLCCVYIAQPSALALWLPASFDAVVLSGQTSQMSPLPRALDPLQQLLVAFDIEKPVTPLACARHDFRALLRLAQHHVVLERSLFDESSHKTYPSVMYTELLACYGLSSFEDDDVLAHFSHMSMSETGISHMIYSGARPQVFAQDNPLCAGQVSKDYIPLVCVSPMGRKAEIADKPLLSASQIEAYLRCPYLWFNERRLGLTTPDAGFSPMEAGTFVHRVLELVHTKLLDVAQSKSMHSDALYTIGARANAQAPARVSKTADEHTHMLLDQFFDEHLHHQYLKQSQKRYKQLQIFVPHCLEDEGLLNQIRKDLHSFLDYESGLFEGFEPRFFELGFGKGEAAVEYAGVYVNGSIDRVDVDAHGNALIIDYKHKSTYKFLPSYALFTSAHPYTDGTYELAEHIQTLIYASVLQKLYPNLHVVGALYVSTKRNHAISGAVDENFIDRVCGCNRVSRQLRQSIAVPANYYSEYSTLTGFQGVLDATEHMIAQKITGMIGGNIAPDISSPEHIQTCPYCKIAYQNGRIHHEN</sequence>
<dbReference type="Proteomes" id="UP000005947">
    <property type="component" value="Unassembled WGS sequence"/>
</dbReference>
<feature type="domain" description="PD-(D/E)XK endonuclease-like" evidence="5">
    <location>
        <begin position="730"/>
        <end position="1068"/>
    </location>
</feature>
<keyword evidence="2" id="KW-0067">ATP-binding</keyword>
<name>F1T5Y9_9ACTN</name>
<gene>
    <name evidence="6" type="ORF">HMPREF0091_10889</name>
</gene>
<keyword evidence="2" id="KW-0547">Nucleotide-binding</keyword>
<dbReference type="eggNOG" id="COG2887">
    <property type="taxonomic scope" value="Bacteria"/>
</dbReference>
<comment type="caution">
    <text evidence="6">The sequence shown here is derived from an EMBL/GenBank/DDBJ whole genome shotgun (WGS) entry which is preliminary data.</text>
</comment>
<dbReference type="InterPro" id="IPR011604">
    <property type="entry name" value="PDDEXK-like_dom_sf"/>
</dbReference>
<evidence type="ECO:0000256" key="1">
    <source>
        <dbReference type="ARBA" id="ARBA00022763"/>
    </source>
</evidence>
<accession>F1T5Y9</accession>
<keyword evidence="2" id="KW-0347">Helicase</keyword>
<keyword evidence="1" id="KW-0227">DNA damage</keyword>
<evidence type="ECO:0000259" key="5">
    <source>
        <dbReference type="Pfam" id="PF12705"/>
    </source>
</evidence>
<dbReference type="OrthoDB" id="5240607at2"/>
<evidence type="ECO:0000313" key="6">
    <source>
        <dbReference type="EMBL" id="EGF22894.1"/>
    </source>
</evidence>
<proteinExistence type="predicted"/>
<dbReference type="RefSeq" id="WP_006303078.1">
    <property type="nucleotide sequence ID" value="NZ_ACGK02000002.1"/>
</dbReference>
<dbReference type="AlphaFoldDB" id="F1T5Y9"/>
<keyword evidence="2" id="KW-0378">Hydrolase</keyword>
<dbReference type="Pfam" id="PF12705">
    <property type="entry name" value="PDDEXK_1"/>
    <property type="match status" value="1"/>
</dbReference>
<feature type="region of interest" description="Disordered" evidence="4">
    <location>
        <begin position="521"/>
        <end position="548"/>
    </location>
</feature>
<reference evidence="6 7" key="1">
    <citation type="submission" date="2011-02" db="EMBL/GenBank/DDBJ databases">
        <authorList>
            <person name="Muzny D."/>
            <person name="Qin X."/>
            <person name="Buhay C."/>
            <person name="Dugan-Rocha S."/>
            <person name="Ding Y."/>
            <person name="Chen G."/>
            <person name="Hawes A."/>
            <person name="Holder M."/>
            <person name="Jhangiani S."/>
            <person name="Johnson A."/>
            <person name="Khan Z."/>
            <person name="Li Z."/>
            <person name="Liu W."/>
            <person name="Liu X."/>
            <person name="Perez L."/>
            <person name="Shen H."/>
            <person name="Wang Q."/>
            <person name="Watt J."/>
            <person name="Xi L."/>
            <person name="Xin Y."/>
            <person name="Zhou J."/>
            <person name="Deng J."/>
            <person name="Jiang H."/>
            <person name="Liu Y."/>
            <person name="Qu J."/>
            <person name="Song X.-Z."/>
            <person name="Zhang L."/>
            <person name="Villasana D."/>
            <person name="Johnson A."/>
            <person name="Liu J."/>
            <person name="Liyanage D."/>
            <person name="Lorensuhewa L."/>
            <person name="Robinson T."/>
            <person name="Song A."/>
            <person name="Song B.-B."/>
            <person name="Dinh H."/>
            <person name="Thornton R."/>
            <person name="Coyle M."/>
            <person name="Francisco L."/>
            <person name="Jackson L."/>
            <person name="Javaid M."/>
            <person name="Korchina V."/>
            <person name="Kovar C."/>
            <person name="Mata R."/>
            <person name="Mathew T."/>
            <person name="Ngo R."/>
            <person name="Nguyen L."/>
            <person name="Nguyen N."/>
            <person name="Okwuonu G."/>
            <person name="Ongeri F."/>
            <person name="Pham C."/>
            <person name="Simmons D."/>
            <person name="Wilczek-Boney K."/>
            <person name="Hale W."/>
            <person name="Jakkamsetti A."/>
            <person name="Pham P."/>
            <person name="Ruth R."/>
            <person name="San Lucas F."/>
            <person name="Warren J."/>
            <person name="Zhang J."/>
            <person name="Zhao Z."/>
            <person name="Zhou C."/>
            <person name="Zhu D."/>
            <person name="Lee S."/>
            <person name="Bess C."/>
            <person name="Blankenburg K."/>
            <person name="Forbes L."/>
            <person name="Fu Q."/>
            <person name="Gubbala S."/>
            <person name="Hirani K."/>
            <person name="Jayaseelan J.C."/>
            <person name="Lara F."/>
            <person name="Munidasa M."/>
            <person name="Palculict T."/>
            <person name="Patil S."/>
            <person name="Pu L.-L."/>
            <person name="Saada N."/>
            <person name="Tang L."/>
            <person name="Weissenberger G."/>
            <person name="Zhu Y."/>
            <person name="Hemphill L."/>
            <person name="Shang Y."/>
            <person name="Youmans B."/>
            <person name="Ayvaz T."/>
            <person name="Ross M."/>
            <person name="Santibanez J."/>
            <person name="Aqrawi P."/>
            <person name="Gross S."/>
            <person name="Joshi V."/>
            <person name="Fowler G."/>
            <person name="Nazareth L."/>
            <person name="Reid J."/>
            <person name="Worley K."/>
            <person name="Petrosino J."/>
            <person name="Highlander S."/>
            <person name="Gibbs R."/>
        </authorList>
    </citation>
    <scope>NUCLEOTIDE SEQUENCE [LARGE SCALE GENOMIC DNA]</scope>
    <source>
        <strain evidence="6 7">DSM 15829</strain>
    </source>
</reference>
<dbReference type="EMBL" id="ACGK02000002">
    <property type="protein sequence ID" value="EGF22894.1"/>
    <property type="molecule type" value="Genomic_DNA"/>
</dbReference>
<evidence type="ECO:0000256" key="2">
    <source>
        <dbReference type="ARBA" id="ARBA00022806"/>
    </source>
</evidence>
<evidence type="ECO:0000313" key="7">
    <source>
        <dbReference type="Proteomes" id="UP000005947"/>
    </source>
</evidence>
<dbReference type="GeneID" id="93210624"/>
<dbReference type="Gene3D" id="3.90.320.10">
    <property type="match status" value="1"/>
</dbReference>
<organism evidence="6 7">
    <name type="scientific">Fannyhessea vaginae DSM 15829</name>
    <dbReference type="NCBI Taxonomy" id="525256"/>
    <lineage>
        <taxon>Bacteria</taxon>
        <taxon>Bacillati</taxon>
        <taxon>Actinomycetota</taxon>
        <taxon>Coriobacteriia</taxon>
        <taxon>Coriobacteriales</taxon>
        <taxon>Atopobiaceae</taxon>
        <taxon>Fannyhessea</taxon>
    </lineage>
</organism>
<keyword evidence="3" id="KW-0234">DNA repair</keyword>